<evidence type="ECO:0000313" key="3">
    <source>
        <dbReference type="Proteomes" id="UP000286997"/>
    </source>
</evidence>
<dbReference type="AlphaFoldDB" id="A0A437P0N7"/>
<dbReference type="SUPFAM" id="SSF69635">
    <property type="entry name" value="Type III secretory system chaperone-like"/>
    <property type="match status" value="1"/>
</dbReference>
<dbReference type="OrthoDB" id="8656820at2"/>
<name>A0A437P0N7_9HYPH</name>
<comment type="caution">
    <text evidence="2">The sequence shown here is derived from an EMBL/GenBank/DDBJ whole genome shotgun (WGS) entry which is preliminary data.</text>
</comment>
<keyword evidence="3" id="KW-1185">Reference proteome</keyword>
<dbReference type="EMBL" id="SACP01000019">
    <property type="protein sequence ID" value="RVU15823.1"/>
    <property type="molecule type" value="Genomic_DNA"/>
</dbReference>
<sequence>MREDGRMSVEQFQGLVAEVSARTGVADLAADADGYLALSFDDHVLHLQYEPDDDVVALFTRLPEVEEVRAEQIYLMLLSANLFWQGTGGGTFAVEPATGAVFLMDRRALAGLRADGAVAWLERFRAMVGHWVERLETANRGGPIDVLDPDAPQDRAPEPEAGLPESFIRV</sequence>
<dbReference type="Proteomes" id="UP000286997">
    <property type="component" value="Unassembled WGS sequence"/>
</dbReference>
<organism evidence="2 3">
    <name type="scientific">Methylobacterium oryzihabitans</name>
    <dbReference type="NCBI Taxonomy" id="2499852"/>
    <lineage>
        <taxon>Bacteria</taxon>
        <taxon>Pseudomonadati</taxon>
        <taxon>Pseudomonadota</taxon>
        <taxon>Alphaproteobacteria</taxon>
        <taxon>Hyphomicrobiales</taxon>
        <taxon>Methylobacteriaceae</taxon>
        <taxon>Methylobacterium</taxon>
    </lineage>
</organism>
<evidence type="ECO:0000313" key="2">
    <source>
        <dbReference type="EMBL" id="RVU15823.1"/>
    </source>
</evidence>
<dbReference type="InterPro" id="IPR010261">
    <property type="entry name" value="Tir_chaperone"/>
</dbReference>
<feature type="region of interest" description="Disordered" evidence="1">
    <location>
        <begin position="142"/>
        <end position="170"/>
    </location>
</feature>
<gene>
    <name evidence="2" type="ORF">EOE48_18685</name>
</gene>
<protein>
    <submittedName>
        <fullName evidence="2">CesT family type III secretion system chaperone</fullName>
    </submittedName>
</protein>
<reference evidence="2 3" key="1">
    <citation type="submission" date="2019-01" db="EMBL/GenBank/DDBJ databases">
        <authorList>
            <person name="Chen W.-M."/>
        </authorList>
    </citation>
    <scope>NUCLEOTIDE SEQUENCE [LARGE SCALE GENOMIC DNA]</scope>
    <source>
        <strain evidence="2 3">TER-1</strain>
    </source>
</reference>
<dbReference type="GO" id="GO:0030254">
    <property type="term" value="P:protein secretion by the type III secretion system"/>
    <property type="evidence" value="ECO:0007669"/>
    <property type="project" value="InterPro"/>
</dbReference>
<dbReference type="Gene3D" id="3.30.1460.10">
    <property type="match status" value="1"/>
</dbReference>
<evidence type="ECO:0000256" key="1">
    <source>
        <dbReference type="SAM" id="MobiDB-lite"/>
    </source>
</evidence>
<dbReference type="Pfam" id="PF05932">
    <property type="entry name" value="CesT"/>
    <property type="match status" value="1"/>
</dbReference>
<proteinExistence type="predicted"/>
<dbReference type="CDD" id="cd16364">
    <property type="entry name" value="T3SC_I-like"/>
    <property type="match status" value="1"/>
</dbReference>
<accession>A0A437P0N7</accession>